<gene>
    <name evidence="3" type="ORF">B0T26DRAFT_743303</name>
</gene>
<dbReference type="Gene3D" id="3.40.50.2000">
    <property type="entry name" value="Glycogen Phosphorylase B"/>
    <property type="match status" value="1"/>
</dbReference>
<keyword evidence="2" id="KW-0808">Transferase</keyword>
<keyword evidence="1" id="KW-0328">Glycosyltransferase</keyword>
<evidence type="ECO:0000313" key="4">
    <source>
        <dbReference type="Proteomes" id="UP001172101"/>
    </source>
</evidence>
<dbReference type="AlphaFoldDB" id="A0AA40DNE2"/>
<dbReference type="SUPFAM" id="SSF53756">
    <property type="entry name" value="UDP-Glycosyltransferase/glycogen phosphorylase"/>
    <property type="match status" value="1"/>
</dbReference>
<keyword evidence="4" id="KW-1185">Reference proteome</keyword>
<organism evidence="3 4">
    <name type="scientific">Lasiosphaeria miniovina</name>
    <dbReference type="NCBI Taxonomy" id="1954250"/>
    <lineage>
        <taxon>Eukaryota</taxon>
        <taxon>Fungi</taxon>
        <taxon>Dikarya</taxon>
        <taxon>Ascomycota</taxon>
        <taxon>Pezizomycotina</taxon>
        <taxon>Sordariomycetes</taxon>
        <taxon>Sordariomycetidae</taxon>
        <taxon>Sordariales</taxon>
        <taxon>Lasiosphaeriaceae</taxon>
        <taxon>Lasiosphaeria</taxon>
    </lineage>
</organism>
<dbReference type="Proteomes" id="UP001172101">
    <property type="component" value="Unassembled WGS sequence"/>
</dbReference>
<dbReference type="RefSeq" id="XP_060293423.1">
    <property type="nucleotide sequence ID" value="XM_060444234.1"/>
</dbReference>
<sequence length="456" mass="51703">MAATTTMRIFLVQTAQGLTPSSGGYKANISLLRELRSFGHAAAQICYGFEHEVEHYAERAAAKGIDPDVTESTVPFVDFRGAKNNLLVKTFFDEYEIQHFVISRSLFKKDYPRKELWQETKDYIEVNDLRWREASDLVKALVNLYTASITEFRPTHVVFNDAMTMKIASLHPDRAKFKRVAVVHTAEQLPFGPYCSGLPGHCMSAEKEDVMLRDVDGIWVVSRAIHDYAIKYGNLETKFLNHSTMTYLDSKTGGIPERRRNENKEEVGMINPCPCKGLSILVALAKRLPHVNFVTWASWGSKPEHKELLQSLPNVKIEDTTSDTDKIWDRIKILLAPSVWYEAWGIVVTEAQLRGIPVIASEAGGLREAKLGLDYCIPVNLLTGEKDANGEYIIPDQDITPWESAIVELMTDKTKYRDLSSNTWRTASKWFSGLDTRAQEKWFLDMMEANDPKSEV</sequence>
<proteinExistence type="predicted"/>
<dbReference type="PANTHER" id="PTHR12526:SF510">
    <property type="entry name" value="D-INOSITOL 3-PHOSPHATE GLYCOSYLTRANSFERASE"/>
    <property type="match status" value="1"/>
</dbReference>
<evidence type="ECO:0000256" key="2">
    <source>
        <dbReference type="ARBA" id="ARBA00022679"/>
    </source>
</evidence>
<protein>
    <submittedName>
        <fullName evidence="3">UDP-Glycosyltransferase/glycogen phosphorylase</fullName>
    </submittedName>
</protein>
<evidence type="ECO:0000256" key="1">
    <source>
        <dbReference type="ARBA" id="ARBA00022676"/>
    </source>
</evidence>
<dbReference type="PANTHER" id="PTHR12526">
    <property type="entry name" value="GLYCOSYLTRANSFERASE"/>
    <property type="match status" value="1"/>
</dbReference>
<dbReference type="GO" id="GO:0016757">
    <property type="term" value="F:glycosyltransferase activity"/>
    <property type="evidence" value="ECO:0007669"/>
    <property type="project" value="UniProtKB-KW"/>
</dbReference>
<accession>A0AA40DNE2</accession>
<reference evidence="3" key="1">
    <citation type="submission" date="2023-06" db="EMBL/GenBank/DDBJ databases">
        <title>Genome-scale phylogeny and comparative genomics of the fungal order Sordariales.</title>
        <authorList>
            <consortium name="Lawrence Berkeley National Laboratory"/>
            <person name="Hensen N."/>
            <person name="Bonometti L."/>
            <person name="Westerberg I."/>
            <person name="Brannstrom I.O."/>
            <person name="Guillou S."/>
            <person name="Cros-Aarteil S."/>
            <person name="Calhoun S."/>
            <person name="Haridas S."/>
            <person name="Kuo A."/>
            <person name="Mondo S."/>
            <person name="Pangilinan J."/>
            <person name="Riley R."/>
            <person name="LaButti K."/>
            <person name="Andreopoulos B."/>
            <person name="Lipzen A."/>
            <person name="Chen C."/>
            <person name="Yanf M."/>
            <person name="Daum C."/>
            <person name="Ng V."/>
            <person name="Clum A."/>
            <person name="Steindorff A."/>
            <person name="Ohm R."/>
            <person name="Martin F."/>
            <person name="Silar P."/>
            <person name="Natvig D."/>
            <person name="Lalanne C."/>
            <person name="Gautier V."/>
            <person name="Ament-velasquez S.L."/>
            <person name="Kruys A."/>
            <person name="Hutchinson M.I."/>
            <person name="Powell A.J."/>
            <person name="Barry K."/>
            <person name="Miller A.N."/>
            <person name="Grigoriev I.V."/>
            <person name="Debuchy R."/>
            <person name="Gladieux P."/>
            <person name="Thoren M.H."/>
            <person name="Johannesson H."/>
        </authorList>
    </citation>
    <scope>NUCLEOTIDE SEQUENCE</scope>
    <source>
        <strain evidence="3">SMH2392-1A</strain>
    </source>
</reference>
<evidence type="ECO:0000313" key="3">
    <source>
        <dbReference type="EMBL" id="KAK0710119.1"/>
    </source>
</evidence>
<name>A0AA40DNE2_9PEZI</name>
<dbReference type="Pfam" id="PF13692">
    <property type="entry name" value="Glyco_trans_1_4"/>
    <property type="match status" value="1"/>
</dbReference>
<comment type="caution">
    <text evidence="3">The sequence shown here is derived from an EMBL/GenBank/DDBJ whole genome shotgun (WGS) entry which is preliminary data.</text>
</comment>
<dbReference type="EMBL" id="JAUIRO010000006">
    <property type="protein sequence ID" value="KAK0710119.1"/>
    <property type="molecule type" value="Genomic_DNA"/>
</dbReference>
<dbReference type="GeneID" id="85327504"/>